<keyword evidence="14" id="KW-1185">Reference proteome</keyword>
<dbReference type="Pfam" id="PF22953">
    <property type="entry name" value="SpnB_Rossmann"/>
    <property type="match status" value="2"/>
</dbReference>
<dbReference type="RefSeq" id="WP_185072532.1">
    <property type="nucleotide sequence ID" value="NZ_JACHMB010000001.1"/>
</dbReference>
<dbReference type="InterPro" id="IPR036299">
    <property type="entry name" value="Polyketide_synth_docking_sf"/>
</dbReference>
<feature type="active site" description="Proton donor; for dehydratase activity" evidence="9">
    <location>
        <position position="3259"/>
    </location>
</feature>
<dbReference type="SUPFAM" id="SSF53901">
    <property type="entry name" value="Thiolase-like"/>
    <property type="match status" value="2"/>
</dbReference>
<dbReference type="SUPFAM" id="SSF52151">
    <property type="entry name" value="FabD/lysophospholipase-like"/>
    <property type="match status" value="2"/>
</dbReference>
<dbReference type="Gene3D" id="3.30.70.3290">
    <property type="match status" value="2"/>
</dbReference>
<dbReference type="PANTHER" id="PTHR43775:SF51">
    <property type="entry name" value="INACTIVE PHENOLPHTHIOCEROL SYNTHESIS POLYKETIDE SYNTHASE TYPE I PKS1-RELATED"/>
    <property type="match status" value="1"/>
</dbReference>
<dbReference type="FunFam" id="3.90.180.10:FF:000032">
    <property type="entry name" value="Probable polyketide synthase pks1"/>
    <property type="match status" value="1"/>
</dbReference>
<dbReference type="Pfam" id="PF08659">
    <property type="entry name" value="KR"/>
    <property type="match status" value="2"/>
</dbReference>
<dbReference type="Gene3D" id="3.40.366.10">
    <property type="entry name" value="Malonyl-Coenzyme A Acyl Carrier Protein, domain 2"/>
    <property type="match status" value="2"/>
</dbReference>
<dbReference type="SMART" id="SM00825">
    <property type="entry name" value="PKS_KS"/>
    <property type="match status" value="2"/>
</dbReference>
<comment type="pathway">
    <text evidence="2">Antibiotic biosynthesis.</text>
</comment>
<dbReference type="InterPro" id="IPR016035">
    <property type="entry name" value="Acyl_Trfase/lysoPLipase"/>
</dbReference>
<dbReference type="InterPro" id="IPR014031">
    <property type="entry name" value="Ketoacyl_synth_C"/>
</dbReference>
<dbReference type="InterPro" id="IPR011032">
    <property type="entry name" value="GroES-like_sf"/>
</dbReference>
<dbReference type="GO" id="GO:0006633">
    <property type="term" value="P:fatty acid biosynthetic process"/>
    <property type="evidence" value="ECO:0007669"/>
    <property type="project" value="InterPro"/>
</dbReference>
<dbReference type="PANTHER" id="PTHR43775">
    <property type="entry name" value="FATTY ACID SYNTHASE"/>
    <property type="match status" value="1"/>
</dbReference>
<dbReference type="InterPro" id="IPR014030">
    <property type="entry name" value="Ketoacyl_synth_N"/>
</dbReference>
<feature type="active site" description="Proton donor; for dehydratase activity" evidence="9">
    <location>
        <position position="1133"/>
    </location>
</feature>
<dbReference type="InterPro" id="IPR014043">
    <property type="entry name" value="Acyl_transferase_dom"/>
</dbReference>
<feature type="domain" description="Carrier" evidence="10">
    <location>
        <begin position="2022"/>
        <end position="2100"/>
    </location>
</feature>
<keyword evidence="6" id="KW-0045">Antibiotic biosynthesis</keyword>
<dbReference type="Pfam" id="PF21089">
    <property type="entry name" value="PKS_DH_N"/>
    <property type="match status" value="2"/>
</dbReference>
<evidence type="ECO:0000313" key="14">
    <source>
        <dbReference type="Proteomes" id="UP000579153"/>
    </source>
</evidence>
<evidence type="ECO:0000256" key="9">
    <source>
        <dbReference type="PROSITE-ProRule" id="PRU01363"/>
    </source>
</evidence>
<dbReference type="Pfam" id="PF00550">
    <property type="entry name" value="PP-binding"/>
    <property type="match status" value="2"/>
</dbReference>
<keyword evidence="8" id="KW-0012">Acyltransferase</keyword>
<dbReference type="InterPro" id="IPR057326">
    <property type="entry name" value="KR_dom"/>
</dbReference>
<dbReference type="SUPFAM" id="SSF101173">
    <property type="entry name" value="Docking domain B of the erythromycin polyketide synthase (DEBS)"/>
    <property type="match status" value="1"/>
</dbReference>
<dbReference type="GO" id="GO:0004312">
    <property type="term" value="F:fatty acid synthase activity"/>
    <property type="evidence" value="ECO:0007669"/>
    <property type="project" value="TreeGrafter"/>
</dbReference>
<proteinExistence type="predicted"/>
<dbReference type="SUPFAM" id="SSF55048">
    <property type="entry name" value="Probable ACP-binding domain of malonyl-CoA ACP transacylase"/>
    <property type="match status" value="2"/>
</dbReference>
<dbReference type="InterPro" id="IPR020807">
    <property type="entry name" value="PKS_DH"/>
</dbReference>
<evidence type="ECO:0000259" key="10">
    <source>
        <dbReference type="PROSITE" id="PS50075"/>
    </source>
</evidence>
<dbReference type="InterPro" id="IPR020806">
    <property type="entry name" value="PKS_PP-bd"/>
</dbReference>
<protein>
    <submittedName>
        <fullName evidence="13">Acyl transferase domain-containing protein/NAD(P)-dependent dehydrogenase (Short-subunit alcohol dehydrogenase family)/acyl carrier protein</fullName>
    </submittedName>
</protein>
<dbReference type="SMART" id="SM01294">
    <property type="entry name" value="PKS_PP_betabranch"/>
    <property type="match status" value="2"/>
</dbReference>
<comment type="caution">
    <text evidence="13">The sequence shown here is derived from an EMBL/GenBank/DDBJ whole genome shotgun (WGS) entry which is preliminary data.</text>
</comment>
<dbReference type="GO" id="GO:0004315">
    <property type="term" value="F:3-oxoacyl-[acyl-carrier-protein] synthase activity"/>
    <property type="evidence" value="ECO:0007669"/>
    <property type="project" value="InterPro"/>
</dbReference>
<name>A0A7W9G8N6_9ACTN</name>
<feature type="region of interest" description="C-terminal hotdog fold" evidence="9">
    <location>
        <begin position="3198"/>
        <end position="3339"/>
    </location>
</feature>
<feature type="domain" description="Carrier" evidence="10">
    <location>
        <begin position="4149"/>
        <end position="4227"/>
    </location>
</feature>
<dbReference type="Pfam" id="PF00109">
    <property type="entry name" value="ketoacyl-synt"/>
    <property type="match status" value="2"/>
</dbReference>
<evidence type="ECO:0000256" key="5">
    <source>
        <dbReference type="ARBA" id="ARBA00022679"/>
    </source>
</evidence>
<dbReference type="Pfam" id="PF13602">
    <property type="entry name" value="ADH_zinc_N_2"/>
    <property type="match status" value="2"/>
</dbReference>
<gene>
    <name evidence="13" type="ORF">HD596_005939</name>
</gene>
<dbReference type="SMART" id="SM00826">
    <property type="entry name" value="PKS_DH"/>
    <property type="match status" value="2"/>
</dbReference>
<dbReference type="InterPro" id="IPR013154">
    <property type="entry name" value="ADH-like_N"/>
</dbReference>
<dbReference type="Gene3D" id="3.10.129.110">
    <property type="entry name" value="Polyketide synthase dehydratase"/>
    <property type="match status" value="2"/>
</dbReference>
<feature type="domain" description="PKS/mFAS DH" evidence="12">
    <location>
        <begin position="939"/>
        <end position="1208"/>
    </location>
</feature>
<comment type="cofactor">
    <cofactor evidence="1">
        <name>pantetheine 4'-phosphate</name>
        <dbReference type="ChEBI" id="CHEBI:47942"/>
    </cofactor>
</comment>
<dbReference type="Pfam" id="PF02801">
    <property type="entry name" value="Ketoacyl-synt_C"/>
    <property type="match status" value="2"/>
</dbReference>
<dbReference type="InterPro" id="IPR020843">
    <property type="entry name" value="ER"/>
</dbReference>
<dbReference type="SUPFAM" id="SSF47336">
    <property type="entry name" value="ACP-like"/>
    <property type="match status" value="2"/>
</dbReference>
<dbReference type="SUPFAM" id="SSF50129">
    <property type="entry name" value="GroES-like"/>
    <property type="match status" value="2"/>
</dbReference>
<dbReference type="InterPro" id="IPR006162">
    <property type="entry name" value="Ppantetheine_attach_site"/>
</dbReference>
<dbReference type="PROSITE" id="PS50075">
    <property type="entry name" value="CARRIER"/>
    <property type="match status" value="2"/>
</dbReference>
<dbReference type="FunFam" id="3.40.50.720:FF:000209">
    <property type="entry name" value="Polyketide synthase Pks12"/>
    <property type="match status" value="2"/>
</dbReference>
<dbReference type="GO" id="GO:0016491">
    <property type="term" value="F:oxidoreductase activity"/>
    <property type="evidence" value="ECO:0007669"/>
    <property type="project" value="InterPro"/>
</dbReference>
<dbReference type="Proteomes" id="UP000579153">
    <property type="component" value="Unassembled WGS sequence"/>
</dbReference>
<evidence type="ECO:0000256" key="7">
    <source>
        <dbReference type="ARBA" id="ARBA00023268"/>
    </source>
</evidence>
<evidence type="ECO:0000256" key="1">
    <source>
        <dbReference type="ARBA" id="ARBA00001957"/>
    </source>
</evidence>
<dbReference type="SMART" id="SM00823">
    <property type="entry name" value="PKS_PP"/>
    <property type="match status" value="2"/>
</dbReference>
<evidence type="ECO:0000256" key="6">
    <source>
        <dbReference type="ARBA" id="ARBA00023194"/>
    </source>
</evidence>
<dbReference type="Gene3D" id="3.90.180.10">
    <property type="entry name" value="Medium-chain alcohol dehydrogenases, catalytic domain"/>
    <property type="match status" value="2"/>
</dbReference>
<dbReference type="Pfam" id="PF08240">
    <property type="entry name" value="ADH_N"/>
    <property type="match status" value="2"/>
</dbReference>
<dbReference type="Gene3D" id="3.40.50.720">
    <property type="entry name" value="NAD(P)-binding Rossmann-like Domain"/>
    <property type="match status" value="2"/>
</dbReference>
<dbReference type="PROSITE" id="PS52004">
    <property type="entry name" value="KS3_2"/>
    <property type="match status" value="2"/>
</dbReference>
<dbReference type="FunFam" id="1.10.1200.10:FF:000007">
    <property type="entry name" value="Probable polyketide synthase pks17"/>
    <property type="match status" value="2"/>
</dbReference>
<dbReference type="InterPro" id="IPR001227">
    <property type="entry name" value="Ac_transferase_dom_sf"/>
</dbReference>
<dbReference type="InterPro" id="IPR049900">
    <property type="entry name" value="PKS_mFAS_DH"/>
</dbReference>
<dbReference type="CDD" id="cd00833">
    <property type="entry name" value="PKS"/>
    <property type="match status" value="2"/>
</dbReference>
<dbReference type="EMBL" id="JACHMB010000001">
    <property type="protein sequence ID" value="MBB5779183.1"/>
    <property type="molecule type" value="Genomic_DNA"/>
</dbReference>
<dbReference type="SUPFAM" id="SSF51735">
    <property type="entry name" value="NAD(P)-binding Rossmann-fold domains"/>
    <property type="match status" value="6"/>
</dbReference>
<dbReference type="Pfam" id="PF14765">
    <property type="entry name" value="PS-DH"/>
    <property type="match status" value="2"/>
</dbReference>
<dbReference type="Gene3D" id="3.40.47.10">
    <property type="match status" value="2"/>
</dbReference>
<dbReference type="InterPro" id="IPR050091">
    <property type="entry name" value="PKS_NRPS_Biosynth_Enz"/>
</dbReference>
<dbReference type="InterPro" id="IPR009081">
    <property type="entry name" value="PP-bd_ACP"/>
</dbReference>
<dbReference type="InterPro" id="IPR002364">
    <property type="entry name" value="Quin_OxRdtase/zeta-crystal_CS"/>
</dbReference>
<dbReference type="InterPro" id="IPR020841">
    <property type="entry name" value="PKS_Beta-ketoAc_synthase_dom"/>
</dbReference>
<feature type="region of interest" description="N-terminal hotdog fold" evidence="9">
    <location>
        <begin position="3063"/>
        <end position="3184"/>
    </location>
</feature>
<dbReference type="GO" id="GO:0008270">
    <property type="term" value="F:zinc ion binding"/>
    <property type="evidence" value="ECO:0007669"/>
    <property type="project" value="InterPro"/>
</dbReference>
<keyword evidence="7" id="KW-0511">Multifunctional enzyme</keyword>
<feature type="domain" description="PKS/mFAS DH" evidence="12">
    <location>
        <begin position="3063"/>
        <end position="3339"/>
    </location>
</feature>
<dbReference type="InterPro" id="IPR042104">
    <property type="entry name" value="PKS_dehydratase_sf"/>
</dbReference>
<sequence>MATDDKFRDYLKRATADLQRTRRRLREVEAKEREPIAIVAMSCRYPGGVNSPEDLWNMLVEGRSGMSPFPEDRGWDMETLYDPDHNVSGTTYARDGGFLEGAGDFDAGFFGISPREALVMDPQQRQVLEVAWEALERAGIDPGTLRGSPTGVFVGGTQTGYVSGLGPFPEGAEGYVQTGNTSSVISGRVAYSLGFEGPAVTVDTACSSSLVAIHLACQSLRGGESTLALAGGVTVMPTPELMVDFSRQQGLARDGKCKAFSDDADGTVFSEGVGMLLLERLSDARARGHQVLGVIRGSAVNQDGASNGLTAPNGPSQERVIRQALANAGVSGAEVDVVEAHGTGTALGDPIEAQALLATYGQGRESAEPLWLGSVKSNIGHTQAAAGVAGVIKMVMAARAGVLPRTLYVSAPTTHVDWEQGRVRLLEQAQEWPQPEGRPRRAGVSSFGVSGTNAHVIVEQDLEPATPGDAPAETREGALAAGVPVVPWVVSGRTPEALRAQALRLADHVAASPELSVAGVGLSLVRSRAVFEDRAVVVGADREELLSGLRALAAGEADAQVVTGSAAGGRDAVFVFPGQGAQWAGMGVELAQASPVFAARLEECFTEIRRWVDWDPAQVLADADGVGLQAIEKLQPVAFAVGVALAALWESVGVRPTAVIGHSQGEVAAACVAGVLSLADAVRVVVLRSRLFAAELWGRGAIAAVGLPAEMVRERVASLDAGLEVSADNSPASCAVAGPPQALEEFVERLRGEGVRARVIATTVASHSVMVEPLREQLLDMLGVVEAGPGRVPFYSTVSGGLLAGSELGAQYWFANARRPVDFQGAVRALLADGKSAFIEASPHPVLAMAVQDILDATGTSGVAVGSLRRGEGGPDRFIRSVGEAFVVGVAVDWQTLLPGTSVGVELPTYAFQHRRYWLDGAPAGVSDAGGLGQARVDHALLAAAVELPDHGGMVLTGRISIATHPWLADHAVGETVLFPGTGFVELAVRAGDEVGCPVLEELTLEAPLVIEGDEPVQLQVAVAAAEEDGRREVTVHARTGRRPWTRHAAGTLTATTGTAASADGQWPPAGAQAVDVSGHYETLAGSGYGYGPAFQGLKRAWIRDGEVFAEVELDEREAAEADQYGIHPALLDAALHATGLIEQADGVELPFAWNGVELLASGAQQVRVHIRPAEDGASSIRITDPAGAPVAVVTSLISRPLPADGLSSRPQPGDEALHRVQWIPLPGELPGSLAGDVAVVGERWRALAAAVESTGGGVAEYADTAALGEAVASGLAAPRTVVMRLDVDTAGEPLEGLRPELDRVVAVLSDWLADERLADSRLVLVTSGAVTTGTEAGGALAGAAVSGLVRSAEAENPGRILLVDLDDAADSLTVLASVLGVEDEPQLAVRTGRVLVPRLARADTTGDLVVPEGPGAWRLDCPAKGSLDGLTLIPEPQADRDLADGEVRVDVRAAGVNFRDVVVTLGMVPEQGEPIGGEFAGVVTEVGPGVAGLRVGDRVMGLGDAAFGPRVVVDQRLVVGLPEGWSFAQGAGVTVAYATAWYGLVDLAGLCRGQRVLIHSGAGGVGMAAIQIARHLGAEVFATASPAKQHLLRALGVADDHIASSRDLDFADAFATVMGGARMDVVLNSLAGPFTDASLDLLTPGGRFIEMGKTDRRDPADVAGTHPHVRYRSFDLMDAGIERVGQMLAEMLDLFTSGGLAALPVRCWPVQQARQAFRHMAQARHTGKIILTMPRSMDPDGTVLITGGTGGLGAILARHLATEHHVKHLLLASRRGDQAPDADQLRTDLEAAGATVDITACDLSDPAQVGELLQRVPGEHPLTAVFHTAGVLDDGVVTSLTPDKIDRVLRPKADAAWHLHQATQHLDLAAFVLYSSSAATLDSAGQGNYSAANAFLDALAIQRHASGLPAQSLAWGLWAPDTGGMTRQLAKIDLDRLARSGFTAMGAVDGMRLLDVALTRPEPFLVPLPIDTRILSTRHDGVPAILRGLARTPARRAATTGRASDGGSALEQRLAGLPVAEQEHVLVSLVCAEAAAVLGHASGEEIHVGRPFKDLGFDSLTSVELRNRLSRAAGMKLPATLVFDHPTPVALAAHLLQRVNGGDRVASGAQAARATTAPAGVGEPIAIVAMSCRYPGGVNSPEDLWDMLVQGRSGISSFPEDRGWDLESLYHPDPDHVGTTYLREGGFLKDAAGFDAGFFGISPREAIAIDPQQRLLLETSWEVLERAGLDPDSLRGTLTGVFIGGTQTGYGAGPGSYPEEIEGYLQTGSAGSVMSGRIAYTLGLEGPALTVDTACSSSLVAIHLACESLRRGESSLALAGGVTVMATPELLVDFSRQRGLARDGRCKAFSDEADGTVFSEGVGILLLERLSEAQANGHRVLGVIRGSAVNQDGASNGLSAPNGPSQERVIRQALANAGLTPGDIDAVEAHGTGTKLGDPIEAQALLATYGRDRDPADPLWLGSFKSNVGHAQAASGVGGVIKMVMAAREGLLPQTLHISTPTTHVDWEQGQIRLLQEARQWPNRADQPRRAAVSSFGISGTNAHLVLEQAPALDTDAGAAASSGAGATADGEALRPLPLVPITLSARDQASLAAQAARLADHLTTHPELPLHDVALSTTTRANLEQRAVILARTSDDLHQALHQLTATNGAGTSLNGTAISSEAGNGVSAANSTQNGNGTAAGNGVTLVTGRARPGKIAFLYSGQGAQHPGMGRELYNTFPTFAHALDNACDALDPHLDHPIRDIMWAPPHTPQAHLLNQTHYTQPALFALQTALTHLLTHYDIHPHYLAGHSLGEITAAHTAGILTLTDAATLITRRAHLMQTLPPGGAMTAIQATPQEITPHLTPHTAIAAINSPTSTVISGNAHDIQTITTHFTQLGRKTRNLNVSHAFHSPLLDPILAPLDQLAHTLTHHQAHTPLITNTTATPTHTLTPTHWAHHARQPVQFADTITHLHQTGVTTYLEIGPDTPLTNIAPHNVPSDSHATFTGTLRPHHSETQTILEAIATTHTHTTAVSWRKLFTNTPATTTDLPTYPFQHHHYWLRPTSAATDVNGLGQAPADHALLGAAVELPDQGGVVLTGRIAIATHPWLADHAVGQKVLFPGTGFVELAMRGGDEVGCSVVEELTLETPLVIEKDESVLIQVAVAAADDGGRREVAVYARSGDRPWTRHAAGTVAAADGDEAAGSDWSQWPPAGAQAVDVSGHYEAVAATGYGYGPAFQGLKRAWERDGEVFAEVELAEREADEAGRYGIHPALLDAALHAIGVAERLSDAADEKVALPFAWTDVRLHASAASHLRVRLRRAEDGAVTIEAGDSAGQAVASIGSLILRELADQKLSAAASLSSLLRMDWVPLADEPAYAAAAEVTIVGERWPALAAAVESAGGGLAEYADVAALGEAVASGHSAPGAVVMRLDVEADGRGPLEELRSELDRVVGVLNEWLADERLAETRLVLVTTGAVTTGTEAGGALVEAAVSGLVRSAQAESPGRILLVDLDGAAESLPALVSLLSTADEPQLAVRAGRVLVPRLARADASGDLQAPEGGSGWRLDSPTKGSIDGLTLIPAPEADRELATGEVRVEVRAAGLNFRDVLNSLGMYPGEAGPMGVEFAGVVAEVGPGVTGLRVGDRVMGMGEGTFGPRVVADHRMMARMPQGWSFARAASVPGAFATAWYGLVDLAGLSRGERVLIHSGAGGVGMAAIQIAHHLGAEVFATASPAKQHLLRALGVADDHIASSRDLDFADAFAAVTGGAGVDVVLNSLAGPFTDASLNLLAPGGRFIEMGKTDLRDPADLANARYHSFDLMDAGHERIGQILAELLDLFAQDDLAALPVRCWPVQQARQAFRHMAQARHTGKIVLTVPHSLDPDGTVLITGGTGGLGAILARHLATEHHVKHLLLASRRGAQAPGADQLQADLRAAGATVDVTECDLSDPAQVTALLDRIPAEHPLTAVFHAAGVVDDGVVTSLTPDKIDRVLRPKADAAWHLHQATQHLDLAAFVLYSSSAATLDSAGQGNYSAANAFLDALAVHRQAAGLPAQSLAWGVWAPDTGGMTRRLSGIDLERLARSGFTAMDAGEGMRLLDAALTRSEAFLVPLPMDARSLAAREDGIPAVLRGLVRTTARRTAQSAPAPDDGEPALQRRLAGLSPAEQEHILVSLVRTEAAGVLGHASEAQVDPDRSFNELGFDSLTSVELRNRLSRATGLRLPATLIFDYPTAVAIAEFLGSQILPQKEPVESQVLHSLDELGRLLGKLPTDVEARSEITLRLQKLVDEWRGGPAGANGENDVRMASADELFSLIDKGL</sequence>
<evidence type="ECO:0000256" key="4">
    <source>
        <dbReference type="ARBA" id="ARBA00022553"/>
    </source>
</evidence>
<dbReference type="Pfam" id="PF16197">
    <property type="entry name" value="KAsynt_C_assoc"/>
    <property type="match status" value="2"/>
</dbReference>
<feature type="domain" description="Ketosynthase family 3 (KS3)" evidence="11">
    <location>
        <begin position="2123"/>
        <end position="2550"/>
    </location>
</feature>
<feature type="active site" description="Proton acceptor; for dehydratase activity" evidence="9">
    <location>
        <position position="3095"/>
    </location>
</feature>
<dbReference type="SMART" id="SM00829">
    <property type="entry name" value="PKS_ER"/>
    <property type="match status" value="2"/>
</dbReference>
<dbReference type="GO" id="GO:0033068">
    <property type="term" value="P:macrolide biosynthetic process"/>
    <property type="evidence" value="ECO:0007669"/>
    <property type="project" value="UniProtKB-ARBA"/>
</dbReference>
<evidence type="ECO:0000259" key="12">
    <source>
        <dbReference type="PROSITE" id="PS52019"/>
    </source>
</evidence>
<dbReference type="SMART" id="SM00822">
    <property type="entry name" value="PKS_KR"/>
    <property type="match status" value="2"/>
</dbReference>
<keyword evidence="3" id="KW-0596">Phosphopantetheine</keyword>
<accession>A0A7W9G8N6</accession>
<dbReference type="InterPro" id="IPR016036">
    <property type="entry name" value="Malonyl_transacylase_ACP-bd"/>
</dbReference>
<feature type="region of interest" description="N-terminal hotdog fold" evidence="9">
    <location>
        <begin position="939"/>
        <end position="1060"/>
    </location>
</feature>
<dbReference type="InterPro" id="IPR049551">
    <property type="entry name" value="PKS_DH_C"/>
</dbReference>
<dbReference type="InterPro" id="IPR013968">
    <property type="entry name" value="PKS_KR"/>
</dbReference>
<dbReference type="Pfam" id="PF00698">
    <property type="entry name" value="Acyl_transf_1"/>
    <property type="match status" value="2"/>
</dbReference>
<dbReference type="InterPro" id="IPR032821">
    <property type="entry name" value="PKS_assoc"/>
</dbReference>
<organism evidence="13 14">
    <name type="scientific">Nonomuraea jabiensis</name>
    <dbReference type="NCBI Taxonomy" id="882448"/>
    <lineage>
        <taxon>Bacteria</taxon>
        <taxon>Bacillati</taxon>
        <taxon>Actinomycetota</taxon>
        <taxon>Actinomycetes</taxon>
        <taxon>Streptosporangiales</taxon>
        <taxon>Streptosporangiaceae</taxon>
        <taxon>Nonomuraea</taxon>
    </lineage>
</organism>
<dbReference type="Pfam" id="PF08990">
    <property type="entry name" value="Docking"/>
    <property type="match status" value="1"/>
</dbReference>
<dbReference type="Gene3D" id="1.10.1200.10">
    <property type="entry name" value="ACP-like"/>
    <property type="match status" value="2"/>
</dbReference>
<evidence type="ECO:0000259" key="11">
    <source>
        <dbReference type="PROSITE" id="PS52004"/>
    </source>
</evidence>
<feature type="domain" description="Ketosynthase family 3 (KS3)" evidence="11">
    <location>
        <begin position="33"/>
        <end position="460"/>
    </location>
</feature>
<evidence type="ECO:0000256" key="2">
    <source>
        <dbReference type="ARBA" id="ARBA00004792"/>
    </source>
</evidence>
<evidence type="ECO:0000313" key="13">
    <source>
        <dbReference type="EMBL" id="MBB5779183.1"/>
    </source>
</evidence>
<keyword evidence="5 13" id="KW-0808">Transferase</keyword>
<dbReference type="InterPro" id="IPR015083">
    <property type="entry name" value="NorB/c/GfsB-D-like_docking"/>
</dbReference>
<dbReference type="InterPro" id="IPR018201">
    <property type="entry name" value="Ketoacyl_synth_AS"/>
</dbReference>
<feature type="active site" description="Proton acceptor; for dehydratase activity" evidence="9">
    <location>
        <position position="971"/>
    </location>
</feature>
<dbReference type="InterPro" id="IPR036736">
    <property type="entry name" value="ACP-like_sf"/>
</dbReference>
<dbReference type="GO" id="GO:0031177">
    <property type="term" value="F:phosphopantetheine binding"/>
    <property type="evidence" value="ECO:0007669"/>
    <property type="project" value="InterPro"/>
</dbReference>
<evidence type="ECO:0000256" key="8">
    <source>
        <dbReference type="ARBA" id="ARBA00023315"/>
    </source>
</evidence>
<evidence type="ECO:0000256" key="3">
    <source>
        <dbReference type="ARBA" id="ARBA00022450"/>
    </source>
</evidence>
<dbReference type="PROSITE" id="PS01162">
    <property type="entry name" value="QOR_ZETA_CRYSTAL"/>
    <property type="match status" value="1"/>
</dbReference>
<dbReference type="CDD" id="cd05195">
    <property type="entry name" value="enoyl_red"/>
    <property type="match status" value="2"/>
</dbReference>
<dbReference type="PROSITE" id="PS52019">
    <property type="entry name" value="PKS_MFAS_DH"/>
    <property type="match status" value="2"/>
</dbReference>
<dbReference type="InterPro" id="IPR049552">
    <property type="entry name" value="PKS_DH_N"/>
</dbReference>
<reference evidence="13 14" key="1">
    <citation type="submission" date="2020-08" db="EMBL/GenBank/DDBJ databases">
        <title>Sequencing the genomes of 1000 actinobacteria strains.</title>
        <authorList>
            <person name="Klenk H.-P."/>
        </authorList>
    </citation>
    <scope>NUCLEOTIDE SEQUENCE [LARGE SCALE GENOMIC DNA]</scope>
    <source>
        <strain evidence="13 14">DSM 45507</strain>
    </source>
</reference>
<dbReference type="SMART" id="SM00827">
    <property type="entry name" value="PKS_AT"/>
    <property type="match status" value="2"/>
</dbReference>
<dbReference type="CDD" id="cd08956">
    <property type="entry name" value="KR_3_FAS_SDR_x"/>
    <property type="match status" value="2"/>
</dbReference>
<dbReference type="InterPro" id="IPR016039">
    <property type="entry name" value="Thiolase-like"/>
</dbReference>
<dbReference type="FunFam" id="3.40.47.10:FF:000019">
    <property type="entry name" value="Polyketide synthase type I"/>
    <property type="match status" value="2"/>
</dbReference>
<dbReference type="InterPro" id="IPR055123">
    <property type="entry name" value="SpnB-like_Rossmann"/>
</dbReference>
<dbReference type="PROSITE" id="PS00012">
    <property type="entry name" value="PHOSPHOPANTETHEINE"/>
    <property type="match status" value="2"/>
</dbReference>
<dbReference type="InterPro" id="IPR036291">
    <property type="entry name" value="NAD(P)-bd_dom_sf"/>
</dbReference>
<dbReference type="PROSITE" id="PS00606">
    <property type="entry name" value="KS3_1"/>
    <property type="match status" value="2"/>
</dbReference>
<dbReference type="Gene3D" id="3.40.50.11460">
    <property type="match status" value="2"/>
</dbReference>
<feature type="region of interest" description="C-terminal hotdog fold" evidence="9">
    <location>
        <begin position="1072"/>
        <end position="1208"/>
    </location>
</feature>
<keyword evidence="4" id="KW-0597">Phosphoprotein</keyword>